<feature type="region of interest" description="Disordered" evidence="1">
    <location>
        <begin position="63"/>
        <end position="90"/>
    </location>
</feature>
<keyword evidence="2" id="KW-0472">Membrane</keyword>
<sequence>MGLLYNHLATLVCAVFASVLTLLWPMFVDYSEVFDIVFLYAVPIMWFLTIVCFVAQRSADYMHGSHKPSKKPSKKLSKNIVYTADGRLAE</sequence>
<proteinExistence type="predicted"/>
<feature type="transmembrane region" description="Helical" evidence="2">
    <location>
        <begin position="33"/>
        <end position="55"/>
    </location>
</feature>
<evidence type="ECO:0000256" key="2">
    <source>
        <dbReference type="SAM" id="Phobius"/>
    </source>
</evidence>
<feature type="compositionally biased region" description="Basic residues" evidence="1">
    <location>
        <begin position="64"/>
        <end position="77"/>
    </location>
</feature>
<dbReference type="AlphaFoldDB" id="A0A075GFP9"/>
<evidence type="ECO:0000256" key="1">
    <source>
        <dbReference type="SAM" id="MobiDB-lite"/>
    </source>
</evidence>
<name>A0A075GFP9_9ARCH</name>
<dbReference type="EMBL" id="KF900655">
    <property type="protein sequence ID" value="AIF02624.1"/>
    <property type="molecule type" value="Genomic_DNA"/>
</dbReference>
<organism evidence="3">
    <name type="scientific">uncultured marine thaumarchaeote KM3_158_B05</name>
    <dbReference type="NCBI Taxonomy" id="1456024"/>
    <lineage>
        <taxon>Archaea</taxon>
        <taxon>Nitrososphaerota</taxon>
        <taxon>environmental samples</taxon>
    </lineage>
</organism>
<accession>A0A075GFP9</accession>
<keyword evidence="2" id="KW-1133">Transmembrane helix</keyword>
<keyword evidence="2" id="KW-0812">Transmembrane</keyword>
<evidence type="ECO:0000313" key="3">
    <source>
        <dbReference type="EMBL" id="AIF02624.1"/>
    </source>
</evidence>
<reference evidence="3" key="1">
    <citation type="journal article" date="2014" name="Genome Biol. Evol.">
        <title>Pangenome evidence for extensive interdomain horizontal transfer affecting lineage core and shell genes in uncultured planktonic thaumarchaeota and euryarchaeota.</title>
        <authorList>
            <person name="Deschamps P."/>
            <person name="Zivanovic Y."/>
            <person name="Moreira D."/>
            <person name="Rodriguez-Valera F."/>
            <person name="Lopez-Garcia P."/>
        </authorList>
    </citation>
    <scope>NUCLEOTIDE SEQUENCE</scope>
</reference>
<feature type="transmembrane region" description="Helical" evidence="2">
    <location>
        <begin position="7"/>
        <end position="27"/>
    </location>
</feature>
<protein>
    <submittedName>
        <fullName evidence="3">Uncharacterized protein</fullName>
    </submittedName>
</protein>